<sequence length="307" mass="31425">MRHRLAAASCWLLAAAGGIYAQSASVNCSADFAWASNNLGQNVCEITAYLRAACTADPAGFDLGPPQSGHYGPPVTPDRCTCSMAYYNAASACSLCQGKQVLSWSASIKTCPASDITVSGYGQPIPSGTDIPAWAFLNVTSLDTFDTDTARTFSTTNSTMFGGASSSSSSSVIISFPTLSLSPASSGSASATPSAASNGQNKSNAGAIAGGVIGGLAGAAALASAAVFWWRRRIRAPRAAETAVDLTSPWTFTGAAFGKPYDPDDPSTFPDALHPPTMAYVQSQSATNVTSPSIASAPPEYTHYAEV</sequence>
<proteinExistence type="predicted"/>
<gene>
    <name evidence="3" type="ORF">PsYK624_106720</name>
</gene>
<comment type="caution">
    <text evidence="3">The sequence shown here is derived from an EMBL/GenBank/DDBJ whole genome shotgun (WGS) entry which is preliminary data.</text>
</comment>
<name>A0A9P3GGI1_9APHY</name>
<dbReference type="OrthoDB" id="2754894at2759"/>
<protein>
    <submittedName>
        <fullName evidence="3">Uncharacterized protein</fullName>
    </submittedName>
</protein>
<keyword evidence="1" id="KW-1133">Transmembrane helix</keyword>
<dbReference type="Proteomes" id="UP000703269">
    <property type="component" value="Unassembled WGS sequence"/>
</dbReference>
<dbReference type="EMBL" id="BPQB01000040">
    <property type="protein sequence ID" value="GJE94502.1"/>
    <property type="molecule type" value="Genomic_DNA"/>
</dbReference>
<keyword evidence="1" id="KW-0812">Transmembrane</keyword>
<evidence type="ECO:0000313" key="3">
    <source>
        <dbReference type="EMBL" id="GJE94502.1"/>
    </source>
</evidence>
<evidence type="ECO:0000256" key="2">
    <source>
        <dbReference type="SAM" id="SignalP"/>
    </source>
</evidence>
<feature type="chain" id="PRO_5040208262" evidence="2">
    <location>
        <begin position="22"/>
        <end position="307"/>
    </location>
</feature>
<evidence type="ECO:0000313" key="4">
    <source>
        <dbReference type="Proteomes" id="UP000703269"/>
    </source>
</evidence>
<organism evidence="3 4">
    <name type="scientific">Phanerochaete sordida</name>
    <dbReference type="NCBI Taxonomy" id="48140"/>
    <lineage>
        <taxon>Eukaryota</taxon>
        <taxon>Fungi</taxon>
        <taxon>Dikarya</taxon>
        <taxon>Basidiomycota</taxon>
        <taxon>Agaricomycotina</taxon>
        <taxon>Agaricomycetes</taxon>
        <taxon>Polyporales</taxon>
        <taxon>Phanerochaetaceae</taxon>
        <taxon>Phanerochaete</taxon>
    </lineage>
</organism>
<keyword evidence="2" id="KW-0732">Signal</keyword>
<reference evidence="3 4" key="1">
    <citation type="submission" date="2021-08" db="EMBL/GenBank/DDBJ databases">
        <title>Draft Genome Sequence of Phanerochaete sordida strain YK-624.</title>
        <authorList>
            <person name="Mori T."/>
            <person name="Dohra H."/>
            <person name="Suzuki T."/>
            <person name="Kawagishi H."/>
            <person name="Hirai H."/>
        </authorList>
    </citation>
    <scope>NUCLEOTIDE SEQUENCE [LARGE SCALE GENOMIC DNA]</scope>
    <source>
        <strain evidence="3 4">YK-624</strain>
    </source>
</reference>
<keyword evidence="1" id="KW-0472">Membrane</keyword>
<dbReference type="AlphaFoldDB" id="A0A9P3GGI1"/>
<keyword evidence="4" id="KW-1185">Reference proteome</keyword>
<feature type="transmembrane region" description="Helical" evidence="1">
    <location>
        <begin position="207"/>
        <end position="230"/>
    </location>
</feature>
<accession>A0A9P3GGI1</accession>
<evidence type="ECO:0000256" key="1">
    <source>
        <dbReference type="SAM" id="Phobius"/>
    </source>
</evidence>
<feature type="signal peptide" evidence="2">
    <location>
        <begin position="1"/>
        <end position="21"/>
    </location>
</feature>